<protein>
    <recommendedName>
        <fullName evidence="1">Heterokaryon incompatibility domain-containing protein</fullName>
    </recommendedName>
</protein>
<dbReference type="PANTHER" id="PTHR24148:SF64">
    <property type="entry name" value="HETEROKARYON INCOMPATIBILITY DOMAIN-CONTAINING PROTEIN"/>
    <property type="match status" value="1"/>
</dbReference>
<keyword evidence="3" id="KW-1185">Reference proteome</keyword>
<gene>
    <name evidence="2" type="ORF">GP486_003957</name>
</gene>
<dbReference type="AlphaFoldDB" id="A0A9P8RPX6"/>
<dbReference type="InterPro" id="IPR052895">
    <property type="entry name" value="HetReg/Transcr_Mod"/>
</dbReference>
<dbReference type="Pfam" id="PF06985">
    <property type="entry name" value="HET"/>
    <property type="match status" value="1"/>
</dbReference>
<accession>A0A9P8RPX6</accession>
<feature type="domain" description="Heterokaryon incompatibility" evidence="1">
    <location>
        <begin position="109"/>
        <end position="304"/>
    </location>
</feature>
<dbReference type="InterPro" id="IPR010730">
    <property type="entry name" value="HET"/>
</dbReference>
<proteinExistence type="predicted"/>
<reference evidence="2" key="1">
    <citation type="submission" date="2021-03" db="EMBL/GenBank/DDBJ databases">
        <title>Comparative genomics and phylogenomic investigation of the class Geoglossomycetes provide insights into ecological specialization and systematics.</title>
        <authorList>
            <person name="Melie T."/>
            <person name="Pirro S."/>
            <person name="Miller A.N."/>
            <person name="Quandt A."/>
        </authorList>
    </citation>
    <scope>NUCLEOTIDE SEQUENCE</scope>
    <source>
        <strain evidence="2">CAQ_001_2017</strain>
    </source>
</reference>
<comment type="caution">
    <text evidence="2">The sequence shown here is derived from an EMBL/GenBank/DDBJ whole genome shotgun (WGS) entry which is preliminary data.</text>
</comment>
<dbReference type="EMBL" id="JAGHQM010000577">
    <property type="protein sequence ID" value="KAH0559528.1"/>
    <property type="molecule type" value="Genomic_DNA"/>
</dbReference>
<organism evidence="2 3">
    <name type="scientific">Trichoglossum hirsutum</name>
    <dbReference type="NCBI Taxonomy" id="265104"/>
    <lineage>
        <taxon>Eukaryota</taxon>
        <taxon>Fungi</taxon>
        <taxon>Dikarya</taxon>
        <taxon>Ascomycota</taxon>
        <taxon>Pezizomycotina</taxon>
        <taxon>Geoglossomycetes</taxon>
        <taxon>Geoglossales</taxon>
        <taxon>Geoglossaceae</taxon>
        <taxon>Trichoglossum</taxon>
    </lineage>
</organism>
<sequence length="801" mass="89736">MDQILAYLLQDIPRMRAEDGETDTGALVDRLANNLGSLLSVDKETVHDIGQERKDALRNMYEASKQKLAKWYPEGIQFRSKSFEDWLRSWIWTPLSGDPNHLEQQSLGYFALSYVWRDQAPVTLGTKNRELDLMVAASGLTMHQALERTNMSPEMIDEVCGQVGGLAGDSAEIIIDKASVTVGKTLELALRTLREIPEVANGTRVWVDAICINQQDVEEKNVEVKRMGEIYRKADRVVSYLGEEEDDSGHILEFMDAIGEVMQQAKVLAPITLGFIRDIQPDMAVSMAKLLLRTYFSRVWVVQEIALSGGKGIAICGARRFSWTNILRCGKILNAGIAAALWNFDMRLGPLGTGEDEDYFTVADLKKGITKLQMLRDAHIDSRRQEDKEDEFYKYHDVPRSNTLWFRIPSSNDATDSRDLVYGMMNLLPKKLANLIHVDYSSSNQFVDVMRSFSEAHITSTQSLDWILHRYYMPFIDHQAWPTWVPNLAQQFSSIHWEWAAITGGSACPNVQCDASFAMARNSKKPLLVCKGMRVDTVHTATKNMVKDAAAKKKAMIQMLVNSITAENAQHVYSMIEELQHSIRKQLSLIIPDDDDEATPNTGIATVGASTSTSTHRYDNAESLKAALNHCFSTLQVKLEGGQNIFNFPLDISPEDDTTLRQTLTSPEFRTPMVTIFNQFREFFADFNLWGMPFRDLFPPRAAEVSPSSFSPPNIDGNGIMLVHLFTTSDGYVGASLGNVRAGDEVFLLAGCSMPVLLKKSRAAPGIYELRGGVHIPGLMKGEKLSSKDRIQDDFETILIC</sequence>
<dbReference type="PANTHER" id="PTHR24148">
    <property type="entry name" value="ANKYRIN REPEAT DOMAIN-CONTAINING PROTEIN 39 HOMOLOG-RELATED"/>
    <property type="match status" value="1"/>
</dbReference>
<evidence type="ECO:0000313" key="3">
    <source>
        <dbReference type="Proteomes" id="UP000750711"/>
    </source>
</evidence>
<evidence type="ECO:0000259" key="1">
    <source>
        <dbReference type="Pfam" id="PF06985"/>
    </source>
</evidence>
<dbReference type="Proteomes" id="UP000750711">
    <property type="component" value="Unassembled WGS sequence"/>
</dbReference>
<evidence type="ECO:0000313" key="2">
    <source>
        <dbReference type="EMBL" id="KAH0559528.1"/>
    </source>
</evidence>
<name>A0A9P8RPX6_9PEZI</name>